<dbReference type="KEGG" id="aaqi:AAQM_1313"/>
<evidence type="ECO:0000313" key="2">
    <source>
        <dbReference type="Proteomes" id="UP000502065"/>
    </source>
</evidence>
<dbReference type="Proteomes" id="UP000502065">
    <property type="component" value="Chromosome"/>
</dbReference>
<name>A0AAE7E1M7_9BACT</name>
<evidence type="ECO:0000313" key="1">
    <source>
        <dbReference type="EMBL" id="QKE26062.1"/>
    </source>
</evidence>
<gene>
    <name evidence="1" type="ORF">AAQM_1313</name>
</gene>
<proteinExistence type="predicted"/>
<protein>
    <submittedName>
        <fullName evidence="1">Uncharacterized protein</fullName>
    </submittedName>
</protein>
<organism evidence="1 2">
    <name type="scientific">Arcobacter aquimarinus</name>
    <dbReference type="NCBI Taxonomy" id="1315211"/>
    <lineage>
        <taxon>Bacteria</taxon>
        <taxon>Pseudomonadati</taxon>
        <taxon>Campylobacterota</taxon>
        <taxon>Epsilonproteobacteria</taxon>
        <taxon>Campylobacterales</taxon>
        <taxon>Arcobacteraceae</taxon>
        <taxon>Arcobacter</taxon>
    </lineage>
</organism>
<reference evidence="1 2" key="1">
    <citation type="submission" date="2018-07" db="EMBL/GenBank/DDBJ databases">
        <title>Identification of phenol metabolism pathways in Arcobacter.</title>
        <authorList>
            <person name="Miller W.G."/>
            <person name="Yee E."/>
            <person name="Bono J.L."/>
        </authorList>
    </citation>
    <scope>NUCLEOTIDE SEQUENCE [LARGE SCALE GENOMIC DNA]</scope>
    <source>
        <strain evidence="1 2">W63</strain>
    </source>
</reference>
<keyword evidence="2" id="KW-1185">Reference proteome</keyword>
<dbReference type="RefSeq" id="WP_171920683.1">
    <property type="nucleotide sequence ID" value="NZ_CBCSAE010000004.1"/>
</dbReference>
<accession>A0AAE7E1M7</accession>
<dbReference type="EMBL" id="CP030944">
    <property type="protein sequence ID" value="QKE26062.1"/>
    <property type="molecule type" value="Genomic_DNA"/>
</dbReference>
<sequence>MNKITKKNTQHKLNIVSDIQKLTNSYLEKVKKINSLFLLSSQKESIAKEIKQLESQIEHKLKISSMMKGY</sequence>
<dbReference type="AlphaFoldDB" id="A0AAE7E1M7"/>